<dbReference type="InterPro" id="IPR032466">
    <property type="entry name" value="Metal_Hydrolase"/>
</dbReference>
<organism evidence="1 2">
    <name type="scientific">Massilimicrobiota timonensis</name>
    <dbReference type="NCBI Taxonomy" id="1776392"/>
    <lineage>
        <taxon>Bacteria</taxon>
        <taxon>Bacillati</taxon>
        <taxon>Bacillota</taxon>
        <taxon>Erysipelotrichia</taxon>
        <taxon>Erysipelotrichales</taxon>
        <taxon>Erysipelotrichaceae</taxon>
        <taxon>Massilimicrobiota</taxon>
    </lineage>
</organism>
<keyword evidence="2" id="KW-1185">Reference proteome</keyword>
<dbReference type="OrthoDB" id="8772092at2"/>
<dbReference type="GO" id="GO:0004000">
    <property type="term" value="F:adenosine deaminase activity"/>
    <property type="evidence" value="ECO:0007669"/>
    <property type="project" value="TreeGrafter"/>
</dbReference>
<accession>A0A1Y4SKE5</accession>
<dbReference type="GO" id="GO:0006154">
    <property type="term" value="P:adenosine catabolic process"/>
    <property type="evidence" value="ECO:0007669"/>
    <property type="project" value="TreeGrafter"/>
</dbReference>
<comment type="caution">
    <text evidence="1">The sequence shown here is derived from an EMBL/GenBank/DDBJ whole genome shotgun (WGS) entry which is preliminary data.</text>
</comment>
<reference evidence="1 2" key="1">
    <citation type="journal article" date="2018" name="BMC Genomics">
        <title>Whole genome sequencing and function prediction of 133 gut anaerobes isolated from chicken caecum in pure cultures.</title>
        <authorList>
            <person name="Medvecky M."/>
            <person name="Cejkova D."/>
            <person name="Polansky O."/>
            <person name="Karasova D."/>
            <person name="Kubasova T."/>
            <person name="Cizek A."/>
            <person name="Rychlik I."/>
        </authorList>
    </citation>
    <scope>NUCLEOTIDE SEQUENCE [LARGE SCALE GENOMIC DNA]</scope>
    <source>
        <strain evidence="1 2">An13</strain>
    </source>
</reference>
<name>A0A1Y4SKE5_9FIRM</name>
<proteinExistence type="predicted"/>
<sequence length="916" mass="109359">MNNYNLIIKIALMTLPFRHYQFIKEDYYYQYRIKNITYKDFIYAMFNIINTEFYIRDLDEFILILESIFPRREDDEIYVDEYHRHDRNEDEAYKVWKFYFGLLEQLGKSLLLIKDYKVFLNQEYIDVKNDLFALYNENQRILIWYYLSRFMDMGLVIINHLQKYIECIDAFVRSKNGIHVHLLNHYQSHMFQDGFYETHVHFGGAIGFNVQWWSIVGKFPYSKTTRDVLDSLSSLNGLKDDNFQYDVYMMASIIYRYVMMKIIYFYKEEKERNHSINNREYLDYISYEHKEFICQYADVNFSRESIRQLNYMINEIDKEIKRKNAEYEDYIGVFIGDVEKEQYENVFIFHCIRFLRELKDTEEKNLLTKAFFQYVRIKNSFFSLKVQTYSIKGLSYFREFYHASNSNKCLSVKEKVSVVLNHYHHSELIKGVELKVSASSCQSFSGMIGSYSKQIQDLINYYYKWCEQLDDHSIITKLGYILMFKKEQADMSQKICFEKFKKNNDYTHLSYGNLQIQTLATMMAVQHLRNKVDGLEKIIIGIDVAGNEYYCEPYVYAPIYRFVTNPYHEIMEESQNPALMELYNQYTMFPIKDLGLTYHVGEVFSSIVSGLRHIDEVITYFNYVEGDRIGHGLALAIDLKRYLRDKKVTQIKKGEYLKNLIWIYMKISRDGLQLNVIESELRSKILNVFRSIYSQNSDSTVDIHTLIDWYLYSFTCVDKKYVKMLADQDGCCFKHICNDKNVQEKQRTWSLQELLVADNCWYYVRKMNETVLIQENMFDYDLYNVLQQNVRQKVSNKGVIVEINPVSNSLVGDVDDVTLLPYLNMDTIGFNQDASKNVLMTINTDDPAIFNTDLVFQFSLLEAQFTNMGYSKKEINEWLNFVRRNSHYSTFLSNKEIIKEDAISFLKKLRLKLKDI</sequence>
<dbReference type="SUPFAM" id="SSF51556">
    <property type="entry name" value="Metallo-dependent hydrolases"/>
    <property type="match status" value="1"/>
</dbReference>
<protein>
    <submittedName>
        <fullName evidence="1">Uncharacterized protein</fullName>
    </submittedName>
</protein>
<dbReference type="AlphaFoldDB" id="A0A1Y4SKE5"/>
<dbReference type="Proteomes" id="UP000195305">
    <property type="component" value="Unassembled WGS sequence"/>
</dbReference>
<evidence type="ECO:0000313" key="1">
    <source>
        <dbReference type="EMBL" id="OUQ30405.1"/>
    </source>
</evidence>
<dbReference type="RefSeq" id="WP_087360444.1">
    <property type="nucleotide sequence ID" value="NZ_NFLJ01000066.1"/>
</dbReference>
<dbReference type="InterPro" id="IPR006330">
    <property type="entry name" value="Ado/ade_deaminase"/>
</dbReference>
<dbReference type="PANTHER" id="PTHR11409:SF43">
    <property type="entry name" value="ADENOSINE DEAMINASE"/>
    <property type="match status" value="1"/>
</dbReference>
<dbReference type="GO" id="GO:0043103">
    <property type="term" value="P:hypoxanthine salvage"/>
    <property type="evidence" value="ECO:0007669"/>
    <property type="project" value="TreeGrafter"/>
</dbReference>
<dbReference type="GO" id="GO:0046103">
    <property type="term" value="P:inosine biosynthetic process"/>
    <property type="evidence" value="ECO:0007669"/>
    <property type="project" value="TreeGrafter"/>
</dbReference>
<dbReference type="Gene3D" id="3.20.20.140">
    <property type="entry name" value="Metal-dependent hydrolases"/>
    <property type="match status" value="2"/>
</dbReference>
<dbReference type="GO" id="GO:0005829">
    <property type="term" value="C:cytosol"/>
    <property type="evidence" value="ECO:0007669"/>
    <property type="project" value="TreeGrafter"/>
</dbReference>
<dbReference type="EMBL" id="NFLJ01000066">
    <property type="protein sequence ID" value="OUQ30405.1"/>
    <property type="molecule type" value="Genomic_DNA"/>
</dbReference>
<dbReference type="PANTHER" id="PTHR11409">
    <property type="entry name" value="ADENOSINE DEAMINASE"/>
    <property type="match status" value="1"/>
</dbReference>
<gene>
    <name evidence="1" type="ORF">B5E75_13800</name>
</gene>
<evidence type="ECO:0000313" key="2">
    <source>
        <dbReference type="Proteomes" id="UP000195305"/>
    </source>
</evidence>